<evidence type="ECO:0000313" key="9">
    <source>
        <dbReference type="Proteomes" id="UP001152888"/>
    </source>
</evidence>
<feature type="transmembrane region" description="Helical" evidence="6">
    <location>
        <begin position="463"/>
        <end position="486"/>
    </location>
</feature>
<evidence type="ECO:0000259" key="7">
    <source>
        <dbReference type="PROSITE" id="PS50850"/>
    </source>
</evidence>
<dbReference type="Pfam" id="PF07690">
    <property type="entry name" value="MFS_1"/>
    <property type="match status" value="2"/>
</dbReference>
<evidence type="ECO:0000256" key="1">
    <source>
        <dbReference type="ARBA" id="ARBA00004141"/>
    </source>
</evidence>
<dbReference type="PANTHER" id="PTHR23511">
    <property type="entry name" value="SYNAPTIC VESICLE GLYCOPROTEIN 2"/>
    <property type="match status" value="1"/>
</dbReference>
<feature type="transmembrane region" description="Helical" evidence="6">
    <location>
        <begin position="430"/>
        <end position="451"/>
    </location>
</feature>
<evidence type="ECO:0000256" key="6">
    <source>
        <dbReference type="SAM" id="Phobius"/>
    </source>
</evidence>
<proteinExistence type="predicted"/>
<evidence type="ECO:0000256" key="5">
    <source>
        <dbReference type="ARBA" id="ARBA00023136"/>
    </source>
</evidence>
<dbReference type="InterPro" id="IPR005829">
    <property type="entry name" value="Sugar_transporter_CS"/>
</dbReference>
<name>A0A9P0KHR0_ACAOB</name>
<gene>
    <name evidence="8" type="ORF">ACAOBT_LOCUS11699</name>
</gene>
<dbReference type="InterPro" id="IPR036259">
    <property type="entry name" value="MFS_trans_sf"/>
</dbReference>
<feature type="transmembrane region" description="Helical" evidence="6">
    <location>
        <begin position="125"/>
        <end position="142"/>
    </location>
</feature>
<feature type="transmembrane region" description="Helical" evidence="6">
    <location>
        <begin position="376"/>
        <end position="394"/>
    </location>
</feature>
<dbReference type="PANTHER" id="PTHR23511:SF35">
    <property type="entry name" value="MAJOR FACILITATOR SUPERFAMILY (MFS) PROFILE DOMAIN-CONTAINING PROTEIN"/>
    <property type="match status" value="1"/>
</dbReference>
<evidence type="ECO:0000313" key="8">
    <source>
        <dbReference type="EMBL" id="CAH1975629.1"/>
    </source>
</evidence>
<feature type="transmembrane region" description="Helical" evidence="6">
    <location>
        <begin position="197"/>
        <end position="216"/>
    </location>
</feature>
<keyword evidence="9" id="KW-1185">Reference proteome</keyword>
<feature type="transmembrane region" description="Helical" evidence="6">
    <location>
        <begin position="28"/>
        <end position="55"/>
    </location>
</feature>
<dbReference type="SUPFAM" id="SSF103473">
    <property type="entry name" value="MFS general substrate transporter"/>
    <property type="match status" value="1"/>
</dbReference>
<feature type="transmembrane region" description="Helical" evidence="6">
    <location>
        <begin position="154"/>
        <end position="177"/>
    </location>
</feature>
<organism evidence="8 9">
    <name type="scientific">Acanthoscelides obtectus</name>
    <name type="common">Bean weevil</name>
    <name type="synonym">Bruchus obtectus</name>
    <dbReference type="NCBI Taxonomy" id="200917"/>
    <lineage>
        <taxon>Eukaryota</taxon>
        <taxon>Metazoa</taxon>
        <taxon>Ecdysozoa</taxon>
        <taxon>Arthropoda</taxon>
        <taxon>Hexapoda</taxon>
        <taxon>Insecta</taxon>
        <taxon>Pterygota</taxon>
        <taxon>Neoptera</taxon>
        <taxon>Endopterygota</taxon>
        <taxon>Coleoptera</taxon>
        <taxon>Polyphaga</taxon>
        <taxon>Cucujiformia</taxon>
        <taxon>Chrysomeloidea</taxon>
        <taxon>Chrysomelidae</taxon>
        <taxon>Bruchinae</taxon>
        <taxon>Bruchini</taxon>
        <taxon>Acanthoscelides</taxon>
    </lineage>
</organism>
<reference evidence="8" key="1">
    <citation type="submission" date="2022-03" db="EMBL/GenBank/DDBJ databases">
        <authorList>
            <person name="Sayadi A."/>
        </authorList>
    </citation>
    <scope>NUCLEOTIDE SEQUENCE</scope>
</reference>
<dbReference type="InterPro" id="IPR020846">
    <property type="entry name" value="MFS_dom"/>
</dbReference>
<keyword evidence="2" id="KW-0813">Transport</keyword>
<protein>
    <recommendedName>
        <fullName evidence="7">Major facilitator superfamily (MFS) profile domain-containing protein</fullName>
    </recommendedName>
</protein>
<feature type="transmembrane region" description="Helical" evidence="6">
    <location>
        <begin position="406"/>
        <end position="424"/>
    </location>
</feature>
<dbReference type="PROSITE" id="PS50850">
    <property type="entry name" value="MFS"/>
    <property type="match status" value="1"/>
</dbReference>
<dbReference type="InterPro" id="IPR011701">
    <property type="entry name" value="MFS"/>
</dbReference>
<feature type="domain" description="Major facilitator superfamily (MFS) profile" evidence="7">
    <location>
        <begin position="28"/>
        <end position="516"/>
    </location>
</feature>
<feature type="transmembrane region" description="Helical" evidence="6">
    <location>
        <begin position="96"/>
        <end position="119"/>
    </location>
</feature>
<dbReference type="EMBL" id="CAKOFQ010006838">
    <property type="protein sequence ID" value="CAH1975629.1"/>
    <property type="molecule type" value="Genomic_DNA"/>
</dbReference>
<dbReference type="PROSITE" id="PS00217">
    <property type="entry name" value="SUGAR_TRANSPORT_2"/>
    <property type="match status" value="1"/>
</dbReference>
<dbReference type="GO" id="GO:0016020">
    <property type="term" value="C:membrane"/>
    <property type="evidence" value="ECO:0007669"/>
    <property type="project" value="UniProtKB-SubCell"/>
</dbReference>
<evidence type="ECO:0000256" key="4">
    <source>
        <dbReference type="ARBA" id="ARBA00022989"/>
    </source>
</evidence>
<feature type="transmembrane region" description="Helical" evidence="6">
    <location>
        <begin position="67"/>
        <end position="87"/>
    </location>
</feature>
<dbReference type="GO" id="GO:0022857">
    <property type="term" value="F:transmembrane transporter activity"/>
    <property type="evidence" value="ECO:0007669"/>
    <property type="project" value="InterPro"/>
</dbReference>
<evidence type="ECO:0000256" key="3">
    <source>
        <dbReference type="ARBA" id="ARBA00022692"/>
    </source>
</evidence>
<dbReference type="Proteomes" id="UP001152888">
    <property type="component" value="Unassembled WGS sequence"/>
</dbReference>
<comment type="caution">
    <text evidence="8">The sequence shown here is derived from an EMBL/GenBank/DDBJ whole genome shotgun (WGS) entry which is preliminary data.</text>
</comment>
<keyword evidence="5 6" id="KW-0472">Membrane</keyword>
<dbReference type="OrthoDB" id="10262656at2759"/>
<dbReference type="Gene3D" id="1.20.1250.20">
    <property type="entry name" value="MFS general substrate transporter like domains"/>
    <property type="match status" value="1"/>
</dbReference>
<comment type="subcellular location">
    <subcellularLocation>
        <location evidence="1">Membrane</location>
        <topology evidence="1">Multi-pass membrane protein</topology>
    </subcellularLocation>
</comment>
<keyword evidence="3 6" id="KW-0812">Transmembrane</keyword>
<sequence>MVAVVEVRKGTKSFEEAVTLAGYGKYNLYVLLATGCALMCVIIETMNAMFITPAAQCDLELSLSDQGLLYSISFFGVVAGSHLWGYLGDTKGRRKIVLFSLVSSAAVSYIGSIIAITWLFILLRFINGILIGGSSAIIYAFAGEFHDNYYRPKVVSYIATFVAIGNMYLPGMAWLILPQQWEYYISFLDINFRPWRLLMIVYATPSLISALLIYLLPESPKYLLVRGENEEVMRILQNIYRINTGKDRTQFPVGSLTSDESVEGLKHEKNECMLSSMWQQTAPLFRKGYLLKTAMVCYLHFAIFLSTSAIIMWYPQILNSMSDYGQVVPSNEVTMCTAILYDEADYKNDIPEVGVGSGIVRSITSQICIDTVNEEVFLVSLIIGFVYAVSYIFIGTFINTFGPRRLLIGLMTFTTISGVIAQHLSGHTYIQVALGVFLVAATGVGIVNAIVVELYPTQIRGMALAVSLCVGRFGAMTGSNIAGPLMLYLCDYMFYVFAASHLVVIIMVFLLPKKKPDVPKIDTVDVEKTVTNNNTDAECSQQK</sequence>
<dbReference type="AlphaFoldDB" id="A0A9P0KHR0"/>
<feature type="transmembrane region" description="Helical" evidence="6">
    <location>
        <begin position="295"/>
        <end position="314"/>
    </location>
</feature>
<keyword evidence="4 6" id="KW-1133">Transmembrane helix</keyword>
<accession>A0A9P0KHR0</accession>
<evidence type="ECO:0000256" key="2">
    <source>
        <dbReference type="ARBA" id="ARBA00022448"/>
    </source>
</evidence>
<feature type="transmembrane region" description="Helical" evidence="6">
    <location>
        <begin position="492"/>
        <end position="511"/>
    </location>
</feature>